<feature type="chain" id="PRO_5042070072" description="Secreted protein" evidence="1">
    <location>
        <begin position="22"/>
        <end position="138"/>
    </location>
</feature>
<evidence type="ECO:0000313" key="2">
    <source>
        <dbReference type="EMBL" id="KAJ7362922.1"/>
    </source>
</evidence>
<evidence type="ECO:0008006" key="4">
    <source>
        <dbReference type="Google" id="ProtNLM"/>
    </source>
</evidence>
<accession>A0AAD7F2I8</accession>
<reference evidence="2" key="1">
    <citation type="submission" date="2023-03" db="EMBL/GenBank/DDBJ databases">
        <title>Massive genome expansion in bonnet fungi (Mycena s.s.) driven by repeated elements and novel gene families across ecological guilds.</title>
        <authorList>
            <consortium name="Lawrence Berkeley National Laboratory"/>
            <person name="Harder C.B."/>
            <person name="Miyauchi S."/>
            <person name="Viragh M."/>
            <person name="Kuo A."/>
            <person name="Thoen E."/>
            <person name="Andreopoulos B."/>
            <person name="Lu D."/>
            <person name="Skrede I."/>
            <person name="Drula E."/>
            <person name="Henrissat B."/>
            <person name="Morin E."/>
            <person name="Kohler A."/>
            <person name="Barry K."/>
            <person name="LaButti K."/>
            <person name="Morin E."/>
            <person name="Salamov A."/>
            <person name="Lipzen A."/>
            <person name="Mereny Z."/>
            <person name="Hegedus B."/>
            <person name="Baldrian P."/>
            <person name="Stursova M."/>
            <person name="Weitz H."/>
            <person name="Taylor A."/>
            <person name="Grigoriev I.V."/>
            <person name="Nagy L.G."/>
            <person name="Martin F."/>
            <person name="Kauserud H."/>
        </authorList>
    </citation>
    <scope>NUCLEOTIDE SEQUENCE</scope>
    <source>
        <strain evidence="2">CBHHK002</strain>
    </source>
</reference>
<proteinExistence type="predicted"/>
<organism evidence="2 3">
    <name type="scientific">Mycena albidolilacea</name>
    <dbReference type="NCBI Taxonomy" id="1033008"/>
    <lineage>
        <taxon>Eukaryota</taxon>
        <taxon>Fungi</taxon>
        <taxon>Dikarya</taxon>
        <taxon>Basidiomycota</taxon>
        <taxon>Agaricomycotina</taxon>
        <taxon>Agaricomycetes</taxon>
        <taxon>Agaricomycetidae</taxon>
        <taxon>Agaricales</taxon>
        <taxon>Marasmiineae</taxon>
        <taxon>Mycenaceae</taxon>
        <taxon>Mycena</taxon>
    </lineage>
</organism>
<name>A0AAD7F2I8_9AGAR</name>
<dbReference type="AlphaFoldDB" id="A0AAD7F2I8"/>
<keyword evidence="3" id="KW-1185">Reference proteome</keyword>
<comment type="caution">
    <text evidence="2">The sequence shown here is derived from an EMBL/GenBank/DDBJ whole genome shotgun (WGS) entry which is preliminary data.</text>
</comment>
<sequence>MLMQLKPIALLACSALAAAAAANIRTLKPEIGKLFAVYPGWSLVDAIEVRHKYPIFSLSPFNRYSECCIQCNGAGVSAGLQHRSPGDAGPFCILKSSINVADFTIQSGIVTSVGLIGGCGTWTDTLPIGHCPTCVVGS</sequence>
<protein>
    <recommendedName>
        <fullName evidence="4">Secreted protein</fullName>
    </recommendedName>
</protein>
<dbReference type="Proteomes" id="UP001218218">
    <property type="component" value="Unassembled WGS sequence"/>
</dbReference>
<feature type="signal peptide" evidence="1">
    <location>
        <begin position="1"/>
        <end position="21"/>
    </location>
</feature>
<keyword evidence="1" id="KW-0732">Signal</keyword>
<gene>
    <name evidence="2" type="ORF">DFH08DRAFT_799943</name>
</gene>
<dbReference type="EMBL" id="JARIHO010000004">
    <property type="protein sequence ID" value="KAJ7362922.1"/>
    <property type="molecule type" value="Genomic_DNA"/>
</dbReference>
<evidence type="ECO:0000256" key="1">
    <source>
        <dbReference type="SAM" id="SignalP"/>
    </source>
</evidence>
<evidence type="ECO:0000313" key="3">
    <source>
        <dbReference type="Proteomes" id="UP001218218"/>
    </source>
</evidence>